<accession>A0A4R2QPR9</accession>
<dbReference type="PANTHER" id="PTHR46796">
    <property type="entry name" value="HTH-TYPE TRANSCRIPTIONAL ACTIVATOR RHAS-RELATED"/>
    <property type="match status" value="1"/>
</dbReference>
<reference evidence="5 6" key="1">
    <citation type="submission" date="2019-03" db="EMBL/GenBank/DDBJ databases">
        <title>Genomic Encyclopedia of Type Strains, Phase IV (KMG-IV): sequencing the most valuable type-strain genomes for metagenomic binning, comparative biology and taxonomic classification.</title>
        <authorList>
            <person name="Goeker M."/>
        </authorList>
    </citation>
    <scope>NUCLEOTIDE SEQUENCE [LARGE SCALE GENOMIC DNA]</scope>
    <source>
        <strain evidence="5 6">DSM 45765</strain>
    </source>
</reference>
<dbReference type="InterPro" id="IPR018060">
    <property type="entry name" value="HTH_AraC"/>
</dbReference>
<keyword evidence="3" id="KW-0804">Transcription</keyword>
<dbReference type="PANTHER" id="PTHR46796:SF15">
    <property type="entry name" value="BLL1074 PROTEIN"/>
    <property type="match status" value="1"/>
</dbReference>
<dbReference type="SMART" id="SM00342">
    <property type="entry name" value="HTH_ARAC"/>
    <property type="match status" value="1"/>
</dbReference>
<proteinExistence type="predicted"/>
<dbReference type="GO" id="GO:0043565">
    <property type="term" value="F:sequence-specific DNA binding"/>
    <property type="evidence" value="ECO:0007669"/>
    <property type="project" value="InterPro"/>
</dbReference>
<feature type="domain" description="HTH araC/xylS-type" evidence="4">
    <location>
        <begin position="103"/>
        <end position="212"/>
    </location>
</feature>
<dbReference type="EMBL" id="SLXQ01000007">
    <property type="protein sequence ID" value="TCP50929.1"/>
    <property type="molecule type" value="Genomic_DNA"/>
</dbReference>
<name>A0A4R2QPR9_9PSEU</name>
<dbReference type="GO" id="GO:0003700">
    <property type="term" value="F:DNA-binding transcription factor activity"/>
    <property type="evidence" value="ECO:0007669"/>
    <property type="project" value="InterPro"/>
</dbReference>
<sequence length="218" mass="23789">MVRLARPCHMPFSWTCTTPRCSTKFTGAQAGIQVDLTPLGAFILLARPMSELTNRLPSLPELDIPALAALPERLAEEATWANRFALVDAVLCRLFRDPLLQPDPAVDWAWLQLTRTAGGMPVAALASEIGWSRRHLLTKFHEQLGLPPKTLARVLRFRRTVALLAPGGSPQVGDGAGNLAEIAARCGYADHSHLVREFHALAGCPPTEYLNELRAALS</sequence>
<evidence type="ECO:0000313" key="6">
    <source>
        <dbReference type="Proteomes" id="UP000294911"/>
    </source>
</evidence>
<evidence type="ECO:0000256" key="3">
    <source>
        <dbReference type="ARBA" id="ARBA00023163"/>
    </source>
</evidence>
<protein>
    <submittedName>
        <fullName evidence="5">Helix-turn-helix protein</fullName>
    </submittedName>
</protein>
<evidence type="ECO:0000256" key="2">
    <source>
        <dbReference type="ARBA" id="ARBA00023125"/>
    </source>
</evidence>
<dbReference type="Pfam" id="PF12833">
    <property type="entry name" value="HTH_18"/>
    <property type="match status" value="1"/>
</dbReference>
<organism evidence="5 6">
    <name type="scientific">Tamaricihabitans halophyticus</name>
    <dbReference type="NCBI Taxonomy" id="1262583"/>
    <lineage>
        <taxon>Bacteria</taxon>
        <taxon>Bacillati</taxon>
        <taxon>Actinomycetota</taxon>
        <taxon>Actinomycetes</taxon>
        <taxon>Pseudonocardiales</taxon>
        <taxon>Pseudonocardiaceae</taxon>
        <taxon>Tamaricihabitans</taxon>
    </lineage>
</organism>
<dbReference type="SUPFAM" id="SSF46689">
    <property type="entry name" value="Homeodomain-like"/>
    <property type="match status" value="1"/>
</dbReference>
<keyword evidence="2" id="KW-0238">DNA-binding</keyword>
<dbReference type="PROSITE" id="PS01124">
    <property type="entry name" value="HTH_ARAC_FAMILY_2"/>
    <property type="match status" value="1"/>
</dbReference>
<evidence type="ECO:0000256" key="1">
    <source>
        <dbReference type="ARBA" id="ARBA00023015"/>
    </source>
</evidence>
<comment type="caution">
    <text evidence="5">The sequence shown here is derived from an EMBL/GenBank/DDBJ whole genome shotgun (WGS) entry which is preliminary data.</text>
</comment>
<evidence type="ECO:0000313" key="5">
    <source>
        <dbReference type="EMBL" id="TCP50929.1"/>
    </source>
</evidence>
<gene>
    <name evidence="5" type="ORF">EV191_107193</name>
</gene>
<dbReference type="Proteomes" id="UP000294911">
    <property type="component" value="Unassembled WGS sequence"/>
</dbReference>
<evidence type="ECO:0000259" key="4">
    <source>
        <dbReference type="PROSITE" id="PS01124"/>
    </source>
</evidence>
<keyword evidence="1" id="KW-0805">Transcription regulation</keyword>
<dbReference type="InterPro" id="IPR050204">
    <property type="entry name" value="AraC_XylS_family_regulators"/>
</dbReference>
<keyword evidence="6" id="KW-1185">Reference proteome</keyword>
<dbReference type="AlphaFoldDB" id="A0A4R2QPR9"/>
<dbReference type="InterPro" id="IPR009057">
    <property type="entry name" value="Homeodomain-like_sf"/>
</dbReference>
<dbReference type="Gene3D" id="1.10.10.60">
    <property type="entry name" value="Homeodomain-like"/>
    <property type="match status" value="1"/>
</dbReference>